<name>A0A8M1H0X7_URSMA</name>
<dbReference type="GeneID" id="121105173"/>
<dbReference type="InterPro" id="IPR036186">
    <property type="entry name" value="Serpin_sf"/>
</dbReference>
<dbReference type="SMART" id="SM00093">
    <property type="entry name" value="SERPIN"/>
    <property type="match status" value="1"/>
</dbReference>
<gene>
    <name evidence="9" type="primary">LOC121105173</name>
</gene>
<dbReference type="Pfam" id="PF00079">
    <property type="entry name" value="Serpin"/>
    <property type="match status" value="1"/>
</dbReference>
<proteinExistence type="inferred from homology"/>
<evidence type="ECO:0000256" key="3">
    <source>
        <dbReference type="ARBA" id="ARBA00022729"/>
    </source>
</evidence>
<keyword evidence="5" id="KW-0325">Glycoprotein</keyword>
<feature type="domain" description="Serpin" evidence="7">
    <location>
        <begin position="124"/>
        <end position="321"/>
    </location>
</feature>
<evidence type="ECO:0000256" key="6">
    <source>
        <dbReference type="RuleBase" id="RU000411"/>
    </source>
</evidence>
<keyword evidence="3" id="KW-0732">Signal</keyword>
<dbReference type="RefSeq" id="XP_040497179.1">
    <property type="nucleotide sequence ID" value="XM_040641245.1"/>
</dbReference>
<dbReference type="KEGG" id="umr:121105173"/>
<evidence type="ECO:0000313" key="9">
    <source>
        <dbReference type="RefSeq" id="XP_040497179.1"/>
    </source>
</evidence>
<keyword evidence="8" id="KW-1185">Reference proteome</keyword>
<comment type="similarity">
    <text evidence="1 6">Belongs to the serpin family.</text>
</comment>
<protein>
    <submittedName>
        <fullName evidence="9">Alpha-1-antiproteinase 2-like</fullName>
    </submittedName>
</protein>
<organism evidence="8 9">
    <name type="scientific">Ursus maritimus</name>
    <name type="common">Polar bear</name>
    <name type="synonym">Thalarctos maritimus</name>
    <dbReference type="NCBI Taxonomy" id="29073"/>
    <lineage>
        <taxon>Eukaryota</taxon>
        <taxon>Metazoa</taxon>
        <taxon>Chordata</taxon>
        <taxon>Craniata</taxon>
        <taxon>Vertebrata</taxon>
        <taxon>Euteleostomi</taxon>
        <taxon>Mammalia</taxon>
        <taxon>Eutheria</taxon>
        <taxon>Laurasiatheria</taxon>
        <taxon>Carnivora</taxon>
        <taxon>Caniformia</taxon>
        <taxon>Ursidae</taxon>
        <taxon>Ursus</taxon>
    </lineage>
</organism>
<reference evidence="9" key="1">
    <citation type="submission" date="2025-08" db="UniProtKB">
        <authorList>
            <consortium name="RefSeq"/>
        </authorList>
    </citation>
    <scope>IDENTIFICATION</scope>
    <source>
        <tissue evidence="9">Whole blood</tissue>
    </source>
</reference>
<keyword evidence="4" id="KW-0722">Serine protease inhibitor</keyword>
<dbReference type="OrthoDB" id="10063692at2759"/>
<accession>A0A8M1H0X7</accession>
<dbReference type="InterPro" id="IPR000215">
    <property type="entry name" value="Serpin_fam"/>
</dbReference>
<dbReference type="InterPro" id="IPR023796">
    <property type="entry name" value="Serpin_dom"/>
</dbReference>
<dbReference type="Gene3D" id="3.30.497.10">
    <property type="entry name" value="Antithrombin, subunit I, domain 2"/>
    <property type="match status" value="1"/>
</dbReference>
<dbReference type="SUPFAM" id="SSF56574">
    <property type="entry name" value="Serpins"/>
    <property type="match status" value="1"/>
</dbReference>
<dbReference type="PANTHER" id="PTHR11461">
    <property type="entry name" value="SERINE PROTEASE INHIBITOR, SERPIN"/>
    <property type="match status" value="1"/>
</dbReference>
<dbReference type="Proteomes" id="UP000261680">
    <property type="component" value="Unplaced"/>
</dbReference>
<dbReference type="GO" id="GO:0004867">
    <property type="term" value="F:serine-type endopeptidase inhibitor activity"/>
    <property type="evidence" value="ECO:0007669"/>
    <property type="project" value="UniProtKB-KW"/>
</dbReference>
<dbReference type="AlphaFoldDB" id="A0A8M1H0X7"/>
<dbReference type="InterPro" id="IPR042178">
    <property type="entry name" value="Serpin_sf_1"/>
</dbReference>
<evidence type="ECO:0000256" key="2">
    <source>
        <dbReference type="ARBA" id="ARBA00022690"/>
    </source>
</evidence>
<evidence type="ECO:0000256" key="1">
    <source>
        <dbReference type="ARBA" id="ARBA00009500"/>
    </source>
</evidence>
<evidence type="ECO:0000313" key="8">
    <source>
        <dbReference type="Proteomes" id="UP000261680"/>
    </source>
</evidence>
<keyword evidence="2" id="KW-0646">Protease inhibitor</keyword>
<evidence type="ECO:0000256" key="5">
    <source>
        <dbReference type="ARBA" id="ARBA00023180"/>
    </source>
</evidence>
<evidence type="ECO:0000256" key="4">
    <source>
        <dbReference type="ARBA" id="ARBA00022900"/>
    </source>
</evidence>
<dbReference type="GO" id="GO:0005615">
    <property type="term" value="C:extracellular space"/>
    <property type="evidence" value="ECO:0007669"/>
    <property type="project" value="InterPro"/>
</dbReference>
<dbReference type="PANTHER" id="PTHR11461:SF165">
    <property type="entry name" value="ALPHA-1-ANTITRYPSIN"/>
    <property type="match status" value="1"/>
</dbReference>
<evidence type="ECO:0000259" key="7">
    <source>
        <dbReference type="SMART" id="SM00093"/>
    </source>
</evidence>
<sequence length="321" mass="34673">MAYPDGCSSCEEMGDEAHGVQESLGHSRPGWASGCVSLGKILPLLGSSLMSSAARGLTVWPDSGVVPLFPLLQDLAILHHLDSPPAGGLCCQVPGSLHASRQDSNLHQHVPFPSIATKLANFALSLYHELAHQSNNNIIFSPVNIGMAFAKLSLGTKGDSRTQILQDLDFNFKETPKATVHKGLQHFLHTLNLSDGQFQLASRTILFSDKNRKEVHTFLEAVMKLSHFSINLRDTEEATKQINQYIEKETQGKTVGLVQDLDKDKTLVLVSVRTEQVTQDTGPQAHTAGAQLNLNLSLASSLKDGNVGGLGGRRGQSKVVE</sequence>